<evidence type="ECO:0000313" key="1">
    <source>
        <dbReference type="EMBL" id="ADB86559.1"/>
    </source>
</evidence>
<dbReference type="EMBL" id="CP001731">
    <property type="protein sequence ID" value="ADB86559.1"/>
    <property type="molecule type" value="Genomic_DNA"/>
</dbReference>
<evidence type="ECO:0000313" key="2">
    <source>
        <dbReference type="Proteomes" id="UP000001404"/>
    </source>
</evidence>
<name>D2PI65_SACI9</name>
<reference evidence="2" key="1">
    <citation type="journal article" date="2009" name="Proc. Natl. Acad. Sci. U.S.A.">
        <title>Biogeography of the Sulfolobus islandicus pan-genome.</title>
        <authorList>
            <person name="Reno M.L."/>
            <person name="Held N.L."/>
            <person name="Fields C.J."/>
            <person name="Burke P.V."/>
            <person name="Whitaker R.J."/>
        </authorList>
    </citation>
    <scope>NUCLEOTIDE SEQUENCE [LARGE SCALE GENOMIC DNA]</scope>
    <source>
        <strain evidence="2">L.D.8.5 / Lassen #2</strain>
    </source>
</reference>
<dbReference type="KEGG" id="sii:LD85_0845"/>
<proteinExistence type="predicted"/>
<sequence length="60" mass="6759">MFTLTCSLPSVAPQRDGWINSTEFNYTAILEEVNGSICVILNGEKYIVKYQTPYLGISLR</sequence>
<accession>D2PI65</accession>
<protein>
    <submittedName>
        <fullName evidence="1">Uncharacterized protein</fullName>
    </submittedName>
</protein>
<dbReference type="HOGENOM" id="CLU_2930369_0_0_2"/>
<dbReference type="AlphaFoldDB" id="D2PI65"/>
<gene>
    <name evidence="1" type="ordered locus">LD85_0845</name>
</gene>
<dbReference type="Proteomes" id="UP000001404">
    <property type="component" value="Chromosome"/>
</dbReference>
<organism evidence="1 2">
    <name type="scientific">Saccharolobus islandicus (strain L.D.8.5 / Lassen #2)</name>
    <name type="common">Sulfolobus islandicus</name>
    <dbReference type="NCBI Taxonomy" id="425944"/>
    <lineage>
        <taxon>Archaea</taxon>
        <taxon>Thermoproteota</taxon>
        <taxon>Thermoprotei</taxon>
        <taxon>Sulfolobales</taxon>
        <taxon>Sulfolobaceae</taxon>
        <taxon>Saccharolobus</taxon>
    </lineage>
</organism>